<dbReference type="EMBL" id="BMQW01000007">
    <property type="protein sequence ID" value="GGP92934.1"/>
    <property type="molecule type" value="Genomic_DNA"/>
</dbReference>
<sequence>MIKTLVYVLLILIGLCVSPLIIGQSGYVYIAIGEYQIETSLVAAVVGLIIFYFALQLVEWLLVLLLNIILSSRYLPAKWRQKAAKKHTLIGALAVAEEDWPAAETAMAKGAQQGEIPLLNLFAAARAAHYQGKTTARDHYLTQAEKNPIAKTAVDTSRARYFIKQGELAKARAIVDKLNPTSKSSAPVLKLAMDLYQQQQDWQALKLLLPIVAKRKILNDTEQQGLATQTNAILLANAAQESEAELEKCWHWLSKTERKQDELIVAYAHGLNLFKRQDKALKLLSKQLKTQPTSLLFTALPDLVSADDIEIRKLLERLESTHENDADYQMCLAKLAMQQRDAKQAKIHWQNVCRITPSHQSWLALAQIQEQLGENAPAAQSYRKAAMAM</sequence>
<dbReference type="Proteomes" id="UP000654004">
    <property type="component" value="Unassembled WGS sequence"/>
</dbReference>
<keyword evidence="8 10" id="KW-0472">Membrane</keyword>
<evidence type="ECO:0000256" key="10">
    <source>
        <dbReference type="SAM" id="Phobius"/>
    </source>
</evidence>
<keyword evidence="6 10" id="KW-0812">Transmembrane</keyword>
<organism evidence="12 13">
    <name type="scientific">Shewanella ulleungensis</name>
    <dbReference type="NCBI Taxonomy" id="2282699"/>
    <lineage>
        <taxon>Bacteria</taxon>
        <taxon>Pseudomonadati</taxon>
        <taxon>Pseudomonadota</taxon>
        <taxon>Gammaproteobacteria</taxon>
        <taxon>Alteromonadales</taxon>
        <taxon>Shewanellaceae</taxon>
        <taxon>Shewanella</taxon>
    </lineage>
</organism>
<dbReference type="SUPFAM" id="SSF48452">
    <property type="entry name" value="TPR-like"/>
    <property type="match status" value="1"/>
</dbReference>
<dbReference type="InterPro" id="IPR011990">
    <property type="entry name" value="TPR-like_helical_dom_sf"/>
</dbReference>
<comment type="pathway">
    <text evidence="3">Porphyrin-containing compound metabolism; protoheme biosynthesis.</text>
</comment>
<dbReference type="InterPro" id="IPR005254">
    <property type="entry name" value="Heme_biosyn_assoc_TPR_pro"/>
</dbReference>
<evidence type="ECO:0000256" key="2">
    <source>
        <dbReference type="ARBA" id="ARBA00004429"/>
    </source>
</evidence>
<comment type="function">
    <text evidence="1">Involved in a late step of protoheme IX synthesis.</text>
</comment>
<evidence type="ECO:0000256" key="4">
    <source>
        <dbReference type="ARBA" id="ARBA00022475"/>
    </source>
</evidence>
<evidence type="ECO:0000313" key="13">
    <source>
        <dbReference type="Proteomes" id="UP000654004"/>
    </source>
</evidence>
<keyword evidence="7 10" id="KW-1133">Transmembrane helix</keyword>
<dbReference type="NCBIfam" id="TIGR00540">
    <property type="entry name" value="TPR_hemY_coli"/>
    <property type="match status" value="1"/>
</dbReference>
<keyword evidence="5" id="KW-0997">Cell inner membrane</keyword>
<feature type="transmembrane region" description="Helical" evidence="10">
    <location>
        <begin position="42"/>
        <end position="70"/>
    </location>
</feature>
<protein>
    <submittedName>
        <fullName evidence="12">Heme biosynthesis protein HemY</fullName>
    </submittedName>
</protein>
<evidence type="ECO:0000313" key="12">
    <source>
        <dbReference type="EMBL" id="GGP92934.1"/>
    </source>
</evidence>
<evidence type="ECO:0000256" key="7">
    <source>
        <dbReference type="ARBA" id="ARBA00022989"/>
    </source>
</evidence>
<evidence type="ECO:0000256" key="3">
    <source>
        <dbReference type="ARBA" id="ARBA00004744"/>
    </source>
</evidence>
<dbReference type="RefSeq" id="WP_188957400.1">
    <property type="nucleotide sequence ID" value="NZ_BMQW01000007.1"/>
</dbReference>
<dbReference type="Pfam" id="PF07219">
    <property type="entry name" value="HemY_N"/>
    <property type="match status" value="1"/>
</dbReference>
<evidence type="ECO:0000256" key="5">
    <source>
        <dbReference type="ARBA" id="ARBA00022519"/>
    </source>
</evidence>
<comment type="caution">
    <text evidence="12">The sequence shown here is derived from an EMBL/GenBank/DDBJ whole genome shotgun (WGS) entry which is preliminary data.</text>
</comment>
<comment type="subcellular location">
    <subcellularLocation>
        <location evidence="2">Cell inner membrane</location>
        <topology evidence="2">Multi-pass membrane protein</topology>
    </subcellularLocation>
</comment>
<evidence type="ECO:0000256" key="9">
    <source>
        <dbReference type="ARBA" id="ARBA00023244"/>
    </source>
</evidence>
<proteinExistence type="predicted"/>
<dbReference type="Gene3D" id="1.25.40.10">
    <property type="entry name" value="Tetratricopeptide repeat domain"/>
    <property type="match status" value="1"/>
</dbReference>
<keyword evidence="13" id="KW-1185">Reference proteome</keyword>
<accession>A0ABQ2QS80</accession>
<gene>
    <name evidence="12" type="primary">hemY</name>
    <name evidence="12" type="ORF">GCM10009410_28760</name>
</gene>
<dbReference type="InterPro" id="IPR010817">
    <property type="entry name" value="HemY_N"/>
</dbReference>
<name>A0ABQ2QS80_9GAMM</name>
<evidence type="ECO:0000256" key="1">
    <source>
        <dbReference type="ARBA" id="ARBA00002962"/>
    </source>
</evidence>
<reference evidence="13" key="1">
    <citation type="journal article" date="2019" name="Int. J. Syst. Evol. Microbiol.">
        <title>The Global Catalogue of Microorganisms (GCM) 10K type strain sequencing project: providing services to taxonomists for standard genome sequencing and annotation.</title>
        <authorList>
            <consortium name="The Broad Institute Genomics Platform"/>
            <consortium name="The Broad Institute Genome Sequencing Center for Infectious Disease"/>
            <person name="Wu L."/>
            <person name="Ma J."/>
        </authorList>
    </citation>
    <scope>NUCLEOTIDE SEQUENCE [LARGE SCALE GENOMIC DNA]</scope>
    <source>
        <strain evidence="13">JCM 32305</strain>
    </source>
</reference>
<keyword evidence="9" id="KW-0627">Porphyrin biosynthesis</keyword>
<evidence type="ECO:0000259" key="11">
    <source>
        <dbReference type="Pfam" id="PF07219"/>
    </source>
</evidence>
<evidence type="ECO:0000256" key="8">
    <source>
        <dbReference type="ARBA" id="ARBA00023136"/>
    </source>
</evidence>
<keyword evidence="4" id="KW-1003">Cell membrane</keyword>
<feature type="transmembrane region" description="Helical" evidence="10">
    <location>
        <begin position="7"/>
        <end position="30"/>
    </location>
</feature>
<evidence type="ECO:0000256" key="6">
    <source>
        <dbReference type="ARBA" id="ARBA00022692"/>
    </source>
</evidence>
<feature type="domain" description="HemY N-terminal" evidence="11">
    <location>
        <begin position="26"/>
        <end position="132"/>
    </location>
</feature>